<keyword evidence="2" id="KW-1185">Reference proteome</keyword>
<dbReference type="Proteomes" id="UP000662572">
    <property type="component" value="Unassembled WGS sequence"/>
</dbReference>
<proteinExistence type="predicted"/>
<comment type="caution">
    <text evidence="1">The sequence shown here is derived from an EMBL/GenBank/DDBJ whole genome shotgun (WGS) entry which is preliminary data.</text>
</comment>
<accession>A0A918Q754</accession>
<evidence type="ECO:0000313" key="1">
    <source>
        <dbReference type="EMBL" id="GGZ34601.1"/>
    </source>
</evidence>
<name>A0A918Q754_9CAUL</name>
<dbReference type="EMBL" id="BMZB01000002">
    <property type="protein sequence ID" value="GGZ34601.1"/>
    <property type="molecule type" value="Genomic_DNA"/>
</dbReference>
<evidence type="ECO:0008006" key="3">
    <source>
        <dbReference type="Google" id="ProtNLM"/>
    </source>
</evidence>
<dbReference type="RefSeq" id="WP_189486415.1">
    <property type="nucleotide sequence ID" value="NZ_BMZB01000002.1"/>
</dbReference>
<protein>
    <recommendedName>
        <fullName evidence="3">Lipoprotein</fullName>
    </recommendedName>
</protein>
<evidence type="ECO:0000313" key="2">
    <source>
        <dbReference type="Proteomes" id="UP000662572"/>
    </source>
</evidence>
<reference evidence="1" key="2">
    <citation type="submission" date="2020-09" db="EMBL/GenBank/DDBJ databases">
        <authorList>
            <person name="Sun Q."/>
            <person name="Kim S."/>
        </authorList>
    </citation>
    <scope>NUCLEOTIDE SEQUENCE</scope>
    <source>
        <strain evidence="1">KCTC 32296</strain>
    </source>
</reference>
<sequence>MIEFKPKLWTGAAGGLMMLGALSACGEKPKDGTATTTEDAAASADAANTAVVAGGEAGEGGAVLAYSSIPESSRLTLRLQHIKGFLLVGQKVAKSADGTEGAAIVIGQGLSEALDPQEPKLAAAGLDIATVRKAAETGSEADIKAAIAAIDAAYAKNPGVAKDTAIGMAELTQGLYAEVLKEGIIDPTEYLHSQGAALSLKDLVAREKSLAPIKADVDALAAYWPTTLAPEEAAKIVDKSKVVSSVSRIELAINSL</sequence>
<organism evidence="1 2">
    <name type="scientific">Asticcacaulis endophyticus</name>
    <dbReference type="NCBI Taxonomy" id="1395890"/>
    <lineage>
        <taxon>Bacteria</taxon>
        <taxon>Pseudomonadati</taxon>
        <taxon>Pseudomonadota</taxon>
        <taxon>Alphaproteobacteria</taxon>
        <taxon>Caulobacterales</taxon>
        <taxon>Caulobacteraceae</taxon>
        <taxon>Asticcacaulis</taxon>
    </lineage>
</organism>
<dbReference type="AlphaFoldDB" id="A0A918Q754"/>
<gene>
    <name evidence="1" type="ORF">GCM10011273_21300</name>
</gene>
<reference evidence="1" key="1">
    <citation type="journal article" date="2014" name="Int. J. Syst. Evol. Microbiol.">
        <title>Complete genome sequence of Corynebacterium casei LMG S-19264T (=DSM 44701T), isolated from a smear-ripened cheese.</title>
        <authorList>
            <consortium name="US DOE Joint Genome Institute (JGI-PGF)"/>
            <person name="Walter F."/>
            <person name="Albersmeier A."/>
            <person name="Kalinowski J."/>
            <person name="Ruckert C."/>
        </authorList>
    </citation>
    <scope>NUCLEOTIDE SEQUENCE</scope>
    <source>
        <strain evidence="1">KCTC 32296</strain>
    </source>
</reference>
<dbReference type="PROSITE" id="PS51257">
    <property type="entry name" value="PROKAR_LIPOPROTEIN"/>
    <property type="match status" value="1"/>
</dbReference>